<dbReference type="Pfam" id="PF06035">
    <property type="entry name" value="Peptidase_C93"/>
    <property type="match status" value="1"/>
</dbReference>
<organism evidence="2 3">
    <name type="scientific">Atopomonas hussainii</name>
    <dbReference type="NCBI Taxonomy" id="1429083"/>
    <lineage>
        <taxon>Bacteria</taxon>
        <taxon>Pseudomonadati</taxon>
        <taxon>Pseudomonadota</taxon>
        <taxon>Gammaproteobacteria</taxon>
        <taxon>Pseudomonadales</taxon>
        <taxon>Pseudomonadaceae</taxon>
        <taxon>Atopomonas</taxon>
    </lineage>
</organism>
<dbReference type="RefSeq" id="WP_074869951.1">
    <property type="nucleotide sequence ID" value="NZ_FOAS01000015.1"/>
</dbReference>
<feature type="signal peptide" evidence="1">
    <location>
        <begin position="1"/>
        <end position="21"/>
    </location>
</feature>
<feature type="chain" id="PRO_5010292947" evidence="1">
    <location>
        <begin position="22"/>
        <end position="231"/>
    </location>
</feature>
<dbReference type="AlphaFoldDB" id="A0A1H7RPI5"/>
<dbReference type="Gene3D" id="3.10.620.30">
    <property type="match status" value="1"/>
</dbReference>
<dbReference type="Proteomes" id="UP000185766">
    <property type="component" value="Unassembled WGS sequence"/>
</dbReference>
<sequence>MPGLPLPSPALCLRLACAAVATSLAMGLVAERAPQWDFSQIISQAQRLYQASPRKVARLEAWRDFIARSHALSEEEKLRAVNRFFNDYLLFANDDRIWGQNDYWASPVEALLKGEADCEDYSLAKYFTLRQLGVPSERLRITYVKALELNQAHMVLTYYAPGSREPLVLDNLIAQIKPASQRRDLLPVYAFNAEGLWLPGPDGGRRTGDSKKLARWQDLLGKMQREGFPPE</sequence>
<gene>
    <name evidence="2" type="ORF">SAMN05216214_11566</name>
</gene>
<dbReference type="SUPFAM" id="SSF54001">
    <property type="entry name" value="Cysteine proteinases"/>
    <property type="match status" value="1"/>
</dbReference>
<dbReference type="EMBL" id="FOAS01000015">
    <property type="protein sequence ID" value="SEL61918.1"/>
    <property type="molecule type" value="Genomic_DNA"/>
</dbReference>
<dbReference type="InterPro" id="IPR010319">
    <property type="entry name" value="Transglutaminase-like_Cys_pept"/>
</dbReference>
<reference evidence="2 3" key="1">
    <citation type="submission" date="2016-10" db="EMBL/GenBank/DDBJ databases">
        <authorList>
            <person name="de Groot N.N."/>
        </authorList>
    </citation>
    <scope>NUCLEOTIDE SEQUENCE [LARGE SCALE GENOMIC DNA]</scope>
    <source>
        <strain evidence="2 3">JCM 19513</strain>
    </source>
</reference>
<dbReference type="STRING" id="1429083.GCA_001885685_01194"/>
<evidence type="ECO:0000256" key="1">
    <source>
        <dbReference type="SAM" id="SignalP"/>
    </source>
</evidence>
<dbReference type="PANTHER" id="PTHR39327">
    <property type="match status" value="1"/>
</dbReference>
<proteinExistence type="predicted"/>
<dbReference type="PANTHER" id="PTHR39327:SF1">
    <property type="entry name" value="BLR5470 PROTEIN"/>
    <property type="match status" value="1"/>
</dbReference>
<evidence type="ECO:0000313" key="3">
    <source>
        <dbReference type="Proteomes" id="UP000185766"/>
    </source>
</evidence>
<keyword evidence="1" id="KW-0732">Signal</keyword>
<protein>
    <submittedName>
        <fullName evidence="2">Predicted transglutaminase-like cysteine proteinase</fullName>
    </submittedName>
</protein>
<evidence type="ECO:0000313" key="2">
    <source>
        <dbReference type="EMBL" id="SEL61918.1"/>
    </source>
</evidence>
<dbReference type="InterPro" id="IPR038765">
    <property type="entry name" value="Papain-like_cys_pep_sf"/>
</dbReference>
<name>A0A1H7RPI5_9GAMM</name>
<accession>A0A1H7RPI5</accession>
<keyword evidence="3" id="KW-1185">Reference proteome</keyword>